<dbReference type="STRING" id="1798494.A3C18_00060"/>
<reference evidence="1 2" key="1">
    <citation type="journal article" date="2016" name="Nat. Commun.">
        <title>Thousands of microbial genomes shed light on interconnected biogeochemical processes in an aquifer system.</title>
        <authorList>
            <person name="Anantharaman K."/>
            <person name="Brown C.T."/>
            <person name="Hug L.A."/>
            <person name="Sharon I."/>
            <person name="Castelle C.J."/>
            <person name="Probst A.J."/>
            <person name="Thomas B.C."/>
            <person name="Singh A."/>
            <person name="Wilkins M.J."/>
            <person name="Karaoz U."/>
            <person name="Brodie E.L."/>
            <person name="Williams K.H."/>
            <person name="Hubbard S.S."/>
            <person name="Banfield J.F."/>
        </authorList>
    </citation>
    <scope>NUCLEOTIDE SEQUENCE [LARGE SCALE GENOMIC DNA]</scope>
</reference>
<comment type="caution">
    <text evidence="1">The sequence shown here is derived from an EMBL/GenBank/DDBJ whole genome shotgun (WGS) entry which is preliminary data.</text>
</comment>
<dbReference type="Proteomes" id="UP000178328">
    <property type="component" value="Unassembled WGS sequence"/>
</dbReference>
<organism evidence="1 2">
    <name type="scientific">Candidatus Kaiserbacteria bacterium RIFCSPHIGHO2_02_FULL_54_11b</name>
    <dbReference type="NCBI Taxonomy" id="1798494"/>
    <lineage>
        <taxon>Bacteria</taxon>
        <taxon>Candidatus Kaiseribacteriota</taxon>
    </lineage>
</organism>
<evidence type="ECO:0000313" key="1">
    <source>
        <dbReference type="EMBL" id="OGG64202.1"/>
    </source>
</evidence>
<protein>
    <recommendedName>
        <fullName evidence="3">DUF5678 domain-containing protein</fullName>
    </recommendedName>
</protein>
<dbReference type="AlphaFoldDB" id="A0A1F6DT23"/>
<dbReference type="EMBL" id="MFLH01000032">
    <property type="protein sequence ID" value="OGG64202.1"/>
    <property type="molecule type" value="Genomic_DNA"/>
</dbReference>
<accession>A0A1F6DT23</accession>
<proteinExistence type="predicted"/>
<name>A0A1F6DT23_9BACT</name>
<sequence length="63" mass="7586">MRDKNKDFTDLLKDEHYGKWLAVSKDYSKILGFSEDLKQLTHKFKQEKVVYTRAQNPKENYAF</sequence>
<gene>
    <name evidence="1" type="ORF">A3C18_00060</name>
</gene>
<evidence type="ECO:0000313" key="2">
    <source>
        <dbReference type="Proteomes" id="UP000178328"/>
    </source>
</evidence>
<evidence type="ECO:0008006" key="3">
    <source>
        <dbReference type="Google" id="ProtNLM"/>
    </source>
</evidence>